<evidence type="ECO:0000259" key="1">
    <source>
        <dbReference type="Pfam" id="PF09356"/>
    </source>
</evidence>
<reference evidence="2 3" key="1">
    <citation type="submission" date="2020-02" db="EMBL/GenBank/DDBJ databases">
        <authorList>
            <person name="Chen W.-M."/>
        </authorList>
    </citation>
    <scope>NUCLEOTIDE SEQUENCE [LARGE SCALE GENOMIC DNA]</scope>
    <source>
        <strain evidence="2 3">KMS-5</strain>
    </source>
</reference>
<evidence type="ECO:0000313" key="2">
    <source>
        <dbReference type="EMBL" id="NEY89290.1"/>
    </source>
</evidence>
<keyword evidence="3" id="KW-1185">Reference proteome</keyword>
<protein>
    <submittedName>
        <fullName evidence="2">DUF2163 domain-containing protein</fullName>
    </submittedName>
</protein>
<accession>A0A6M0QP92</accession>
<name>A0A6M0QP92_9RHOB</name>
<evidence type="ECO:0000313" key="3">
    <source>
        <dbReference type="Proteomes" id="UP000477782"/>
    </source>
</evidence>
<proteinExistence type="predicted"/>
<dbReference type="Pfam" id="PF09931">
    <property type="entry name" value="Phage_phiJL001_Gp84_N"/>
    <property type="match status" value="1"/>
</dbReference>
<dbReference type="RefSeq" id="WP_164623294.1">
    <property type="nucleotide sequence ID" value="NZ_JAAIVJ010000001.1"/>
</dbReference>
<comment type="caution">
    <text evidence="2">The sequence shown here is derived from an EMBL/GenBank/DDBJ whole genome shotgun (WGS) entry which is preliminary data.</text>
</comment>
<dbReference type="AlphaFoldDB" id="A0A6M0QP92"/>
<feature type="domain" description="Bacteriophage phiJL001 Gp84 C-terminal" evidence="1">
    <location>
        <begin position="194"/>
        <end position="276"/>
    </location>
</feature>
<gene>
    <name evidence="2" type="ORF">G4Z14_03190</name>
</gene>
<dbReference type="InterPro" id="IPR011928">
    <property type="entry name" value="Phage_phiJL001_Gp84"/>
</dbReference>
<dbReference type="Proteomes" id="UP000477782">
    <property type="component" value="Unassembled WGS sequence"/>
</dbReference>
<dbReference type="EMBL" id="JAAIVJ010000001">
    <property type="protein sequence ID" value="NEY89290.1"/>
    <property type="molecule type" value="Genomic_DNA"/>
</dbReference>
<sequence length="295" mass="31475">MTARDELLQHLAGGVTSVCHCWLVTRTDGERLGFTDHDGDLSFDGHVFRASTGLSAGALQQTTGLSVDNSEAVGALSDASVSEADLAEGRFDGAEVQSWLVNWADVTQRMVEFRGNFGEVTRKAGAFRVELRGLTERLNQVQGRVYQAGCGAVLGDGRCGINLASAAYRHAAEIAEIDVLGRLRIESGTSYADRWFERGQIEVLSGSSAGMAVMIKGDRLTGSGRVLDLWHGTGATLAVGDSIRLQAGCDRRAATCRDKFGNFANFRGFPHVPGEDWLTAYPASTTLNDGGSLQG</sequence>
<organism evidence="2 3">
    <name type="scientific">Tabrizicola oligotrophica</name>
    <dbReference type="NCBI Taxonomy" id="2710650"/>
    <lineage>
        <taxon>Bacteria</taxon>
        <taxon>Pseudomonadati</taxon>
        <taxon>Pseudomonadota</taxon>
        <taxon>Alphaproteobacteria</taxon>
        <taxon>Rhodobacterales</taxon>
        <taxon>Paracoccaceae</taxon>
        <taxon>Tabrizicola</taxon>
    </lineage>
</organism>
<dbReference type="NCBIfam" id="TIGR02218">
    <property type="entry name" value="phg_TIGR02218"/>
    <property type="match status" value="1"/>
</dbReference>
<dbReference type="InterPro" id="IPR018964">
    <property type="entry name" value="Phage_phiJL001_Gp84_C"/>
</dbReference>
<dbReference type="Pfam" id="PF09356">
    <property type="entry name" value="Phage_BR0599"/>
    <property type="match status" value="1"/>
</dbReference>